<proteinExistence type="inferred from homology"/>
<sequence length="385" mass="41403">MKRYLQTITFAAIAITVASCGKKDQQQGAQGPLPYKVIEVPTQDVTGHNAYPTTLQGKVTSDVRAKISGYIQEVYVDEGAVVRKGQPLFRLETNMLNESADAAKATIRTAEAQVNVAQVNVDKLIPLVNKGIISKIQLETAQADLASAKSQVASAKAQYKSVVANIDYAVVKSPIDGVVGAINFREGTLVSPADPAPLTVVSDNSEVFAYFTLNEKQYFDFLEKIEGKSLKEKLTHLPSVKLQLANGQVYEETGKVETASGQINPATGTVQLRASFSNPNGLLTSGNSGTLLLPNQYTNVLVVPESATFEQQGQYYVYTVVKDTVKSTKVEIIDRVDKLAVIKDGIKKGDVIIGTGLGTLKSGTAVTPQKVKFESINEGIKQTTM</sequence>
<accession>A0A161UQQ8</accession>
<dbReference type="InterPro" id="IPR058626">
    <property type="entry name" value="MdtA-like_b-barrel"/>
</dbReference>
<evidence type="ECO:0000259" key="5">
    <source>
        <dbReference type="Pfam" id="PF25989"/>
    </source>
</evidence>
<dbReference type="PANTHER" id="PTHR30158:SF23">
    <property type="entry name" value="MULTIDRUG RESISTANCE PROTEIN MEXA"/>
    <property type="match status" value="1"/>
</dbReference>
<name>A0A161UQQ8_9FLAO</name>
<dbReference type="GO" id="GO:0005886">
    <property type="term" value="C:plasma membrane"/>
    <property type="evidence" value="ECO:0007669"/>
    <property type="project" value="TreeGrafter"/>
</dbReference>
<dbReference type="SUPFAM" id="SSF111369">
    <property type="entry name" value="HlyD-like secretion proteins"/>
    <property type="match status" value="1"/>
</dbReference>
<dbReference type="Gene3D" id="2.40.30.170">
    <property type="match status" value="1"/>
</dbReference>
<dbReference type="GO" id="GO:0015562">
    <property type="term" value="F:efflux transmembrane transporter activity"/>
    <property type="evidence" value="ECO:0007669"/>
    <property type="project" value="InterPro"/>
</dbReference>
<dbReference type="InterPro" id="IPR058637">
    <property type="entry name" value="YknX-like_C"/>
</dbReference>
<keyword evidence="7" id="KW-1185">Reference proteome</keyword>
<dbReference type="InterPro" id="IPR058790">
    <property type="entry name" value="BSH_CusB"/>
</dbReference>
<organism evidence="6 7">
    <name type="scientific">Myroides marinus</name>
    <dbReference type="NCBI Taxonomy" id="703342"/>
    <lineage>
        <taxon>Bacteria</taxon>
        <taxon>Pseudomonadati</taxon>
        <taxon>Bacteroidota</taxon>
        <taxon>Flavobacteriia</taxon>
        <taxon>Flavobacteriales</taxon>
        <taxon>Flavobacteriaceae</taxon>
        <taxon>Myroides</taxon>
    </lineage>
</organism>
<dbReference type="OrthoDB" id="9801814at2"/>
<dbReference type="GO" id="GO:0030313">
    <property type="term" value="C:cell envelope"/>
    <property type="evidence" value="ECO:0007669"/>
    <property type="project" value="UniProtKB-SubCell"/>
</dbReference>
<dbReference type="Gene3D" id="2.40.420.20">
    <property type="match status" value="1"/>
</dbReference>
<dbReference type="Pfam" id="PF25944">
    <property type="entry name" value="Beta-barrel_RND"/>
    <property type="match status" value="1"/>
</dbReference>
<dbReference type="AlphaFoldDB" id="A0A161UQQ8"/>
<dbReference type="Gene3D" id="1.10.287.470">
    <property type="entry name" value="Helix hairpin bin"/>
    <property type="match status" value="1"/>
</dbReference>
<dbReference type="PROSITE" id="PS51257">
    <property type="entry name" value="PROKAR_LIPOPROTEIN"/>
    <property type="match status" value="1"/>
</dbReference>
<evidence type="ECO:0000256" key="2">
    <source>
        <dbReference type="SAM" id="Coils"/>
    </source>
</evidence>
<gene>
    <name evidence="6" type="ORF">AV926_10940</name>
</gene>
<dbReference type="Gene3D" id="2.40.50.100">
    <property type="match status" value="1"/>
</dbReference>
<keyword evidence="2" id="KW-0175">Coiled coil</keyword>
<protein>
    <submittedName>
        <fullName evidence="6">Efflux transporter periplasmic adaptor subunit</fullName>
    </submittedName>
</protein>
<evidence type="ECO:0000259" key="3">
    <source>
        <dbReference type="Pfam" id="PF25919"/>
    </source>
</evidence>
<comment type="similarity">
    <text evidence="1">Belongs to the membrane fusion protein (MFP) (TC 8.A.1) family.</text>
</comment>
<evidence type="ECO:0000256" key="1">
    <source>
        <dbReference type="ARBA" id="ARBA00009477"/>
    </source>
</evidence>
<dbReference type="Proteomes" id="UP000076630">
    <property type="component" value="Unassembled WGS sequence"/>
</dbReference>
<evidence type="ECO:0000313" key="6">
    <source>
        <dbReference type="EMBL" id="KZE79961.1"/>
    </source>
</evidence>
<evidence type="ECO:0000259" key="4">
    <source>
        <dbReference type="Pfam" id="PF25944"/>
    </source>
</evidence>
<feature type="domain" description="YknX-like C-terminal permuted SH3-like" evidence="5">
    <location>
        <begin position="300"/>
        <end position="367"/>
    </location>
</feature>
<dbReference type="PANTHER" id="PTHR30158">
    <property type="entry name" value="ACRA/E-RELATED COMPONENT OF DRUG EFFLUX TRANSPORTER"/>
    <property type="match status" value="1"/>
</dbReference>
<dbReference type="RefSeq" id="WP_038984812.1">
    <property type="nucleotide sequence ID" value="NZ_JWJO01000008.1"/>
</dbReference>
<dbReference type="EMBL" id="LQNU01000058">
    <property type="protein sequence ID" value="KZE79961.1"/>
    <property type="molecule type" value="Genomic_DNA"/>
</dbReference>
<dbReference type="GO" id="GO:0046677">
    <property type="term" value="P:response to antibiotic"/>
    <property type="evidence" value="ECO:0007669"/>
    <property type="project" value="TreeGrafter"/>
</dbReference>
<reference evidence="6 7" key="1">
    <citation type="submission" date="2016-01" db="EMBL/GenBank/DDBJ databases">
        <title>Whole genome sequencing of Myroides marinus L41.</title>
        <authorList>
            <person name="Hong K.W."/>
        </authorList>
    </citation>
    <scope>NUCLEOTIDE SEQUENCE [LARGE SCALE GENOMIC DNA]</scope>
    <source>
        <strain evidence="6 7">L41</strain>
    </source>
</reference>
<feature type="coiled-coil region" evidence="2">
    <location>
        <begin position="100"/>
        <end position="158"/>
    </location>
</feature>
<feature type="domain" description="CusB-like barrel-sandwich hybrid" evidence="3">
    <location>
        <begin position="63"/>
        <end position="193"/>
    </location>
</feature>
<dbReference type="Pfam" id="PF25989">
    <property type="entry name" value="YknX_C"/>
    <property type="match status" value="1"/>
</dbReference>
<dbReference type="InterPro" id="IPR006143">
    <property type="entry name" value="RND_pump_MFP"/>
</dbReference>
<evidence type="ECO:0000313" key="7">
    <source>
        <dbReference type="Proteomes" id="UP000076630"/>
    </source>
</evidence>
<feature type="domain" description="Multidrug resistance protein MdtA-like beta-barrel" evidence="4">
    <location>
        <begin position="237"/>
        <end position="285"/>
    </location>
</feature>
<comment type="caution">
    <text evidence="6">The sequence shown here is derived from an EMBL/GenBank/DDBJ whole genome shotgun (WGS) entry which is preliminary data.</text>
</comment>
<dbReference type="NCBIfam" id="TIGR01730">
    <property type="entry name" value="RND_mfp"/>
    <property type="match status" value="1"/>
</dbReference>
<dbReference type="Pfam" id="PF25919">
    <property type="entry name" value="BSH_CusB"/>
    <property type="match status" value="1"/>
</dbReference>